<evidence type="ECO:0000313" key="1">
    <source>
        <dbReference type="Proteomes" id="UP000095286"/>
    </source>
</evidence>
<proteinExistence type="predicted"/>
<dbReference type="WBParaSite" id="RSKR_0000566100.1">
    <property type="protein sequence ID" value="RSKR_0000566100.1"/>
    <property type="gene ID" value="RSKR_0000566100"/>
</dbReference>
<dbReference type="Proteomes" id="UP000095286">
    <property type="component" value="Unplaced"/>
</dbReference>
<name>A0AC35TXG5_9BILA</name>
<protein>
    <submittedName>
        <fullName evidence="2">Flocculation protein FLO11-like</fullName>
    </submittedName>
</protein>
<evidence type="ECO:0000313" key="2">
    <source>
        <dbReference type="WBParaSite" id="RSKR_0000566100.1"/>
    </source>
</evidence>
<accession>A0AC35TXG5</accession>
<sequence>MSCCCNPTLVDRVPSFLPRILLKGLQRWLKCCPDESFTFTTFSKETIFKAEHVVESVAEAMKEEMLIVEEAMAREDERAHHLFETMVGIPVALPLFNSILVGLIILIIFLIFCRQGLVLPYTWSQPTLVVPKKKQSSGDYSSTESTQDDNEVKSKKEKLSKRVLVQAAMTEEGKANLIYFGLPENAYSDPTLPPSNITNVVASNDIQSSSNRSNNVGPPKITHVMPFNMPPTAPSIKDVVSEPNARSKGHTTSNSVPPKNVIGNIKSDLDFFGFSIPTLPKKLPEFLDIHLHNEGSLCDMGTNQKKIDDYLKMKVLVVPEVHSQIESSSLRSDGFKIKSGLPASAKISPDEEVNQKIVTSMSVESGMPAPLIPVVTELPIIEFPNDGEEPVKQTLATVASSTKEPPSKSDSDDVANLMNKLTKPRPVSLRLGLINTLPDNPPPPIEVTPPSVAFVSTEPPSNAQYITKLGNPQESVLMAPTVPKKDEPACDINDVKLPGVGAFTNLLPRPFSKKVESEGLKMDFNTPVLLQNKAAFQQNSSTKSSTNDSFRGDAVPQKTEIGCAKKPLTVFEEFTQ</sequence>
<reference evidence="2" key="1">
    <citation type="submission" date="2016-11" db="UniProtKB">
        <authorList>
            <consortium name="WormBaseParasite"/>
        </authorList>
    </citation>
    <scope>IDENTIFICATION</scope>
    <source>
        <strain evidence="2">KR3021</strain>
    </source>
</reference>
<organism evidence="1 2">
    <name type="scientific">Rhabditophanes sp. KR3021</name>
    <dbReference type="NCBI Taxonomy" id="114890"/>
    <lineage>
        <taxon>Eukaryota</taxon>
        <taxon>Metazoa</taxon>
        <taxon>Ecdysozoa</taxon>
        <taxon>Nematoda</taxon>
        <taxon>Chromadorea</taxon>
        <taxon>Rhabditida</taxon>
        <taxon>Tylenchina</taxon>
        <taxon>Panagrolaimomorpha</taxon>
        <taxon>Strongyloidoidea</taxon>
        <taxon>Alloionematidae</taxon>
        <taxon>Rhabditophanes</taxon>
    </lineage>
</organism>